<protein>
    <submittedName>
        <fullName evidence="2">Formylglycine-generating enzyme family protein</fullName>
    </submittedName>
</protein>
<dbReference type="InterPro" id="IPR042095">
    <property type="entry name" value="SUMF_sf"/>
</dbReference>
<dbReference type="InterPro" id="IPR027417">
    <property type="entry name" value="P-loop_NTPase"/>
</dbReference>
<evidence type="ECO:0000313" key="3">
    <source>
        <dbReference type="Proteomes" id="UP001141259"/>
    </source>
</evidence>
<comment type="caution">
    <text evidence="2">The sequence shown here is derived from an EMBL/GenBank/DDBJ whole genome shotgun (WGS) entry which is preliminary data.</text>
</comment>
<dbReference type="SUPFAM" id="SSF52540">
    <property type="entry name" value="P-loop containing nucleoside triphosphate hydrolases"/>
    <property type="match status" value="1"/>
</dbReference>
<dbReference type="SUPFAM" id="SSF56436">
    <property type="entry name" value="C-type lectin-like"/>
    <property type="match status" value="1"/>
</dbReference>
<dbReference type="InterPro" id="IPR005532">
    <property type="entry name" value="SUMF_dom"/>
</dbReference>
<dbReference type="Proteomes" id="UP001141259">
    <property type="component" value="Unassembled WGS sequence"/>
</dbReference>
<dbReference type="EMBL" id="JANYMP010000009">
    <property type="protein sequence ID" value="MCS7479114.1"/>
    <property type="molecule type" value="Genomic_DNA"/>
</dbReference>
<dbReference type="Pfam" id="PF03781">
    <property type="entry name" value="FGE-sulfatase"/>
    <property type="match status" value="1"/>
</dbReference>
<dbReference type="InterPro" id="IPR003593">
    <property type="entry name" value="AAA+_ATPase"/>
</dbReference>
<dbReference type="PANTHER" id="PTHR23150:SF19">
    <property type="entry name" value="FORMYLGLYCINE-GENERATING ENZYME"/>
    <property type="match status" value="1"/>
</dbReference>
<organism evidence="2 3">
    <name type="scientific">Umezawaea endophytica</name>
    <dbReference type="NCBI Taxonomy" id="1654476"/>
    <lineage>
        <taxon>Bacteria</taxon>
        <taxon>Bacillati</taxon>
        <taxon>Actinomycetota</taxon>
        <taxon>Actinomycetes</taxon>
        <taxon>Pseudonocardiales</taxon>
        <taxon>Pseudonocardiaceae</taxon>
        <taxon>Umezawaea</taxon>
    </lineage>
</organism>
<name>A0A9X3A112_9PSEU</name>
<dbReference type="SMART" id="SM00382">
    <property type="entry name" value="AAA"/>
    <property type="match status" value="1"/>
</dbReference>
<dbReference type="GO" id="GO:0120147">
    <property type="term" value="F:formylglycine-generating oxidase activity"/>
    <property type="evidence" value="ECO:0007669"/>
    <property type="project" value="TreeGrafter"/>
</dbReference>
<dbReference type="Gene3D" id="3.90.1580.10">
    <property type="entry name" value="paralog of FGE (formylglycine-generating enzyme)"/>
    <property type="match status" value="1"/>
</dbReference>
<dbReference type="Gene3D" id="3.40.50.300">
    <property type="entry name" value="P-loop containing nucleotide triphosphate hydrolases"/>
    <property type="match status" value="1"/>
</dbReference>
<dbReference type="PANTHER" id="PTHR23150">
    <property type="entry name" value="SULFATASE MODIFYING FACTOR 1, 2"/>
    <property type="match status" value="1"/>
</dbReference>
<dbReference type="Pfam" id="PF05729">
    <property type="entry name" value="NACHT"/>
    <property type="match status" value="1"/>
</dbReference>
<dbReference type="InterPro" id="IPR051043">
    <property type="entry name" value="Sulfatase_Mod_Factor_Kinase"/>
</dbReference>
<dbReference type="AlphaFoldDB" id="A0A9X3A112"/>
<keyword evidence="3" id="KW-1185">Reference proteome</keyword>
<dbReference type="RefSeq" id="WP_259624621.1">
    <property type="nucleotide sequence ID" value="NZ_JANYMP010000009.1"/>
</dbReference>
<accession>A0A9X3A112</accession>
<dbReference type="InterPro" id="IPR016187">
    <property type="entry name" value="CTDL_fold"/>
</dbReference>
<dbReference type="InterPro" id="IPR007111">
    <property type="entry name" value="NACHT_NTPase"/>
</dbReference>
<reference evidence="2" key="1">
    <citation type="submission" date="2022-08" db="EMBL/GenBank/DDBJ databases">
        <authorList>
            <person name="Tistechok S."/>
            <person name="Samborskyy M."/>
            <person name="Roman I."/>
        </authorList>
    </citation>
    <scope>NUCLEOTIDE SEQUENCE</scope>
    <source>
        <strain evidence="2">DSM 103496</strain>
    </source>
</reference>
<sequence>MASGLDDYERRLLVLIEDELRHSVGSLSATAGLLAWDLPTFVDVGCVIKDGALVEWKLVFDQSSPRMVRHKFARPVLAAAKLQALVDGGKLDHLQFAVEQVTVRQAAATDFVPTFASGLFVRAPWSDGLKTPVLSLHVKDLIVSGQSLAIIGRMGSGKSTLLRLILRERLRQPSNALGTAVAFVNLRRASASLFAALAQRASLRPVDVLSCALGVRDATEARMLVEASESQPSTLYIDGFDELTAALPKAAADRVETALADLTCSWVATGTQVILTTRPDIPHSLDIDALLPVQLAPLFVEEAVRVARIQQPKLRDDGGLRELFDALPEEFTTIPLFASIVATLAANGHVPDSASRSALMRAALKELLENRVLQKTGEPSLEHYIRCGYDMLLRGLAALSYNSLFAAPSQLDNTSAPVGLARSDVMEKFYELDETIDLSRLATVLTRDSGLMRAEGRSLHFAHRVFQEALAAIAVEETHDQVEAAQRLLDGLVSHHNTGREVVSLYIEAMVAKGRTSELLDLCDIALDRVERSGLDVDSAQLVWLVSHIFELAGDRLSRQLRRDVAVIEAFAEASARVIARPDLLPVRDRAQIATQLFKYDDEHAGVSADGVPKVAWCPVPAGHYPLGLTREKMAVMTPNELFQIQRELPSVVVDLERFAISYHPVTWAQYRAFLHHTDGFLSDGWWPAVPLSPSDAPRRHDRHADLIAAGHAGNLPVTGVDWYEARAYCRWLSAMTVEDIDLPTEEQWESAARGFGGALYPWGDRFDPALLNWEGAGMGQVVPVGLFASGSPAPGRPADMLGNIWEWTRSIAGEVGAGDFALIGHAAADETTAREVRRVVRGGCYLNDVPLLRSSYRGSDAATSRFDRQGFRVVRNA</sequence>
<evidence type="ECO:0000259" key="1">
    <source>
        <dbReference type="SMART" id="SM00382"/>
    </source>
</evidence>
<proteinExistence type="predicted"/>
<feature type="domain" description="AAA+ ATPase" evidence="1">
    <location>
        <begin position="144"/>
        <end position="301"/>
    </location>
</feature>
<gene>
    <name evidence="2" type="ORF">NZH93_19815</name>
</gene>
<evidence type="ECO:0000313" key="2">
    <source>
        <dbReference type="EMBL" id="MCS7479114.1"/>
    </source>
</evidence>